<comment type="caution">
    <text evidence="1">The sequence shown here is derived from an EMBL/GenBank/DDBJ whole genome shotgun (WGS) entry which is preliminary data.</text>
</comment>
<proteinExistence type="predicted"/>
<keyword evidence="2" id="KW-1185">Reference proteome</keyword>
<accession>A0A8S1YN94</accession>
<dbReference type="AlphaFoldDB" id="A0A8S1YN94"/>
<sequence>MGQDNKKGNVLQGPILKQESNYKKGNKIRLQLKDIQKY</sequence>
<reference evidence="1" key="1">
    <citation type="submission" date="2021-01" db="EMBL/GenBank/DDBJ databases">
        <authorList>
            <consortium name="Genoscope - CEA"/>
            <person name="William W."/>
        </authorList>
    </citation>
    <scope>NUCLEOTIDE SEQUENCE</scope>
</reference>
<evidence type="ECO:0000313" key="1">
    <source>
        <dbReference type="EMBL" id="CAD8215253.1"/>
    </source>
</evidence>
<evidence type="ECO:0000313" key="2">
    <source>
        <dbReference type="Proteomes" id="UP000683925"/>
    </source>
</evidence>
<dbReference type="Proteomes" id="UP000683925">
    <property type="component" value="Unassembled WGS sequence"/>
</dbReference>
<gene>
    <name evidence="1" type="ORF">POCTA_138.1.T2180007</name>
</gene>
<name>A0A8S1YN94_PAROT</name>
<dbReference type="EMBL" id="CAJJDP010000222">
    <property type="protein sequence ID" value="CAD8215253.1"/>
    <property type="molecule type" value="Genomic_DNA"/>
</dbReference>
<organism evidence="1 2">
    <name type="scientific">Paramecium octaurelia</name>
    <dbReference type="NCBI Taxonomy" id="43137"/>
    <lineage>
        <taxon>Eukaryota</taxon>
        <taxon>Sar</taxon>
        <taxon>Alveolata</taxon>
        <taxon>Ciliophora</taxon>
        <taxon>Intramacronucleata</taxon>
        <taxon>Oligohymenophorea</taxon>
        <taxon>Peniculida</taxon>
        <taxon>Parameciidae</taxon>
        <taxon>Paramecium</taxon>
    </lineage>
</organism>
<protein>
    <submittedName>
        <fullName evidence="1">Uncharacterized protein</fullName>
    </submittedName>
</protein>